<evidence type="ECO:0000313" key="1">
    <source>
        <dbReference type="EMBL" id="KAJ1941201.1"/>
    </source>
</evidence>
<evidence type="ECO:0000313" key="2">
    <source>
        <dbReference type="Proteomes" id="UP001150603"/>
    </source>
</evidence>
<dbReference type="EMBL" id="JANBPW010002325">
    <property type="protein sequence ID" value="KAJ1941201.1"/>
    <property type="molecule type" value="Genomic_DNA"/>
</dbReference>
<protein>
    <submittedName>
        <fullName evidence="1">Uncharacterized protein</fullName>
    </submittedName>
</protein>
<reference evidence="1" key="1">
    <citation type="submission" date="2022-07" db="EMBL/GenBank/DDBJ databases">
        <title>Phylogenomic reconstructions and comparative analyses of Kickxellomycotina fungi.</title>
        <authorList>
            <person name="Reynolds N.K."/>
            <person name="Stajich J.E."/>
            <person name="Barry K."/>
            <person name="Grigoriev I.V."/>
            <person name="Crous P."/>
            <person name="Smith M.E."/>
        </authorList>
    </citation>
    <scope>NUCLEOTIDE SEQUENCE</scope>
    <source>
        <strain evidence="1">NRRL 5244</strain>
    </source>
</reference>
<comment type="caution">
    <text evidence="1">The sequence shown here is derived from an EMBL/GenBank/DDBJ whole genome shotgun (WGS) entry which is preliminary data.</text>
</comment>
<feature type="non-terminal residue" evidence="1">
    <location>
        <position position="686"/>
    </location>
</feature>
<organism evidence="1 2">
    <name type="scientific">Linderina macrospora</name>
    <dbReference type="NCBI Taxonomy" id="4868"/>
    <lineage>
        <taxon>Eukaryota</taxon>
        <taxon>Fungi</taxon>
        <taxon>Fungi incertae sedis</taxon>
        <taxon>Zoopagomycota</taxon>
        <taxon>Kickxellomycotina</taxon>
        <taxon>Kickxellomycetes</taxon>
        <taxon>Kickxellales</taxon>
        <taxon>Kickxellaceae</taxon>
        <taxon>Linderina</taxon>
    </lineage>
</organism>
<accession>A0ACC1J7Z3</accession>
<keyword evidence="2" id="KW-1185">Reference proteome</keyword>
<name>A0ACC1J7Z3_9FUNG</name>
<proteinExistence type="predicted"/>
<sequence>MGTDADATTAEDVGIVPRALTQIFQWANAHQTVDANGVPSIDVHVSFMEVYNEELIDLIAQSQGRGVRPPIFIREDTKGNVVWVGVREQAVSDAQQALDILIDGSRERQTGGTRMNDKSSRSHAIYTVTLTQRRTRGDAHEPIKIVSKLHFVDLAGSERLKKTQAEGERQREGISINSGLLALGNVISALGSPQRGADLHVPYRNSKLTYMLRDSLGGSAQTLLIACVSAAEANVAETVNTLKYAARARNIKNRGGVNMVSMGRASAKEVEALRAMVKKLKGEVHTLSQRLQDAEGSARDSLSLNASIQSIPSSAGLIKSPPLTANRAIGGISDSLAGESPSRIPITSAALQRRMHVQEELTVVKARNQTLETELMELTETYADLLWKFNEACSEIEERQSESFERDQRLRDREQEIRRLTSHSQHGRRSVPSAVLENDDSHPQSVADTLRQKRRSARLSLSNRSIAENERLERFTEGISLLADETVPPMPDLEQLHTLQSAQGSRQQSEVFHEAPIGEDGGPGEAEFDAVLEEYDENLRKIEDELNAAKETIENLRLQLSLQETKATYAEKLNVSQLAQIETLRLQLAKAREAGQEEEQRRRAVEAELEDANFNAETQLESVANEWRLEMQHCDEQWNERWEAMQAQHDQALAESERQVAKLRTELEVEKAMPRLYEAPAPDADL</sequence>
<gene>
    <name evidence="1" type="ORF">FBU59_003569</name>
</gene>
<dbReference type="Proteomes" id="UP001150603">
    <property type="component" value="Unassembled WGS sequence"/>
</dbReference>